<accession>A0A8J3XDN1</accession>
<organism evidence="2 3">
    <name type="scientific">Planotetraspora phitsanulokensis</name>
    <dbReference type="NCBI Taxonomy" id="575192"/>
    <lineage>
        <taxon>Bacteria</taxon>
        <taxon>Bacillati</taxon>
        <taxon>Actinomycetota</taxon>
        <taxon>Actinomycetes</taxon>
        <taxon>Streptosporangiales</taxon>
        <taxon>Streptosporangiaceae</taxon>
        <taxon>Planotetraspora</taxon>
    </lineage>
</organism>
<feature type="chain" id="PRO_5039202854" description="Lipoprotein" evidence="1">
    <location>
        <begin position="20"/>
        <end position="182"/>
    </location>
</feature>
<dbReference type="Proteomes" id="UP000622547">
    <property type="component" value="Unassembled WGS sequence"/>
</dbReference>
<proteinExistence type="predicted"/>
<protein>
    <recommendedName>
        <fullName evidence="4">Lipoprotein</fullName>
    </recommendedName>
</protein>
<evidence type="ECO:0000313" key="2">
    <source>
        <dbReference type="EMBL" id="GII37235.1"/>
    </source>
</evidence>
<keyword evidence="3" id="KW-1185">Reference proteome</keyword>
<keyword evidence="1" id="KW-0732">Signal</keyword>
<comment type="caution">
    <text evidence="2">The sequence shown here is derived from an EMBL/GenBank/DDBJ whole genome shotgun (WGS) entry which is preliminary data.</text>
</comment>
<dbReference type="RefSeq" id="WP_204072923.1">
    <property type="nucleotide sequence ID" value="NZ_BAABHI010000037.1"/>
</dbReference>
<evidence type="ECO:0000256" key="1">
    <source>
        <dbReference type="SAM" id="SignalP"/>
    </source>
</evidence>
<gene>
    <name evidence="2" type="ORF">Pph01_22380</name>
</gene>
<evidence type="ECO:0008006" key="4">
    <source>
        <dbReference type="Google" id="ProtNLM"/>
    </source>
</evidence>
<feature type="signal peptide" evidence="1">
    <location>
        <begin position="1"/>
        <end position="19"/>
    </location>
</feature>
<reference evidence="2 3" key="1">
    <citation type="submission" date="2021-01" db="EMBL/GenBank/DDBJ databases">
        <title>Whole genome shotgun sequence of Planotetraspora phitsanulokensis NBRC 104273.</title>
        <authorList>
            <person name="Komaki H."/>
            <person name="Tamura T."/>
        </authorList>
    </citation>
    <scope>NUCLEOTIDE SEQUENCE [LARGE SCALE GENOMIC DNA]</scope>
    <source>
        <strain evidence="2 3">NBRC 104273</strain>
    </source>
</reference>
<name>A0A8J3XDN1_9ACTN</name>
<dbReference type="PROSITE" id="PS51257">
    <property type="entry name" value="PROKAR_LIPOPROTEIN"/>
    <property type="match status" value="1"/>
</dbReference>
<sequence>MRRVWRSGLALLVALLAAAGCGVPPTGVVDTGPAPIARGGASLTRIYLVRDGRLQLTSVAVGSPHVSDLMATLFKADAEPTERLTTALDELHLAEVQLVRYEPDASSRNDPDNTITLRMRVFVSGRRISRIAMAQITCTARLRSEVWAVEIAHGTPGDTGHLKVHTCREYWDLAPRNGHLPP</sequence>
<evidence type="ECO:0000313" key="3">
    <source>
        <dbReference type="Proteomes" id="UP000622547"/>
    </source>
</evidence>
<dbReference type="AlphaFoldDB" id="A0A8J3XDN1"/>
<dbReference type="EMBL" id="BOOP01000008">
    <property type="protein sequence ID" value="GII37235.1"/>
    <property type="molecule type" value="Genomic_DNA"/>
</dbReference>